<evidence type="ECO:0000259" key="1">
    <source>
        <dbReference type="Pfam" id="PF13021"/>
    </source>
</evidence>
<organism evidence="2 3">
    <name type="scientific">Paenibacillus shirakamiensis</name>
    <dbReference type="NCBI Taxonomy" id="1265935"/>
    <lineage>
        <taxon>Bacteria</taxon>
        <taxon>Bacillati</taxon>
        <taxon>Bacillota</taxon>
        <taxon>Bacilli</taxon>
        <taxon>Bacillales</taxon>
        <taxon>Paenibacillaceae</taxon>
        <taxon>Paenibacillus</taxon>
    </lineage>
</organism>
<dbReference type="Pfam" id="PF13021">
    <property type="entry name" value="DUF3885"/>
    <property type="match status" value="1"/>
</dbReference>
<proteinExistence type="predicted"/>
<reference evidence="2 3" key="1">
    <citation type="submission" date="2021-03" db="EMBL/GenBank/DDBJ databases">
        <title>Genomic Encyclopedia of Type Strains, Phase IV (KMG-IV): sequencing the most valuable type-strain genomes for metagenomic binning, comparative biology and taxonomic classification.</title>
        <authorList>
            <person name="Goeker M."/>
        </authorList>
    </citation>
    <scope>NUCLEOTIDE SEQUENCE [LARGE SCALE GENOMIC DNA]</scope>
    <source>
        <strain evidence="2 3">DSM 26806</strain>
    </source>
</reference>
<feature type="domain" description="DUF3885" evidence="1">
    <location>
        <begin position="5"/>
        <end position="153"/>
    </location>
</feature>
<dbReference type="EMBL" id="JAGGLD010000002">
    <property type="protein sequence ID" value="MBP2000670.1"/>
    <property type="molecule type" value="Genomic_DNA"/>
</dbReference>
<dbReference type="InterPro" id="IPR024976">
    <property type="entry name" value="DUF3885"/>
</dbReference>
<sequence>MNNVLTDFMQKYFNTPVLEPGLFYNSQYGLRFEISQPSLDFYHPNNQEQIYQRATTLFQSVFEATDNILLVTQVYCDRDHRVLQRKPLNIYRKYIRNRSLLRQLQHKILPPLITDDRDESYAPNEITHQFVLPCTTSDIRYVPLLSAIWHEDFKHLLAY</sequence>
<dbReference type="Proteomes" id="UP001519288">
    <property type="component" value="Unassembled WGS sequence"/>
</dbReference>
<evidence type="ECO:0000313" key="3">
    <source>
        <dbReference type="Proteomes" id="UP001519288"/>
    </source>
</evidence>
<accession>A0ABS4JG18</accession>
<keyword evidence="3" id="KW-1185">Reference proteome</keyword>
<dbReference type="RefSeq" id="WP_209861043.1">
    <property type="nucleotide sequence ID" value="NZ_JAGGLD010000002.1"/>
</dbReference>
<evidence type="ECO:0000313" key="2">
    <source>
        <dbReference type="EMBL" id="MBP2000670.1"/>
    </source>
</evidence>
<name>A0ABS4JG18_9BACL</name>
<comment type="caution">
    <text evidence="2">The sequence shown here is derived from an EMBL/GenBank/DDBJ whole genome shotgun (WGS) entry which is preliminary data.</text>
</comment>
<gene>
    <name evidence="2" type="ORF">J2Z69_001701</name>
</gene>
<protein>
    <recommendedName>
        <fullName evidence="1">DUF3885 domain-containing protein</fullName>
    </recommendedName>
</protein>